<keyword evidence="2" id="KW-1185">Reference proteome</keyword>
<protein>
    <submittedName>
        <fullName evidence="1">Uncharacterized protein</fullName>
    </submittedName>
</protein>
<evidence type="ECO:0000313" key="2">
    <source>
        <dbReference type="Proteomes" id="UP000218244"/>
    </source>
</evidence>
<dbReference type="Proteomes" id="UP000218244">
    <property type="component" value="Chromosome"/>
</dbReference>
<dbReference type="KEGG" id="csur:N24_1972"/>
<accession>A0A160PRI6</accession>
<gene>
    <name evidence="1" type="ORF">N24_1972</name>
</gene>
<dbReference type="EMBL" id="AP017369">
    <property type="protein sequence ID" value="BAU96234.1"/>
    <property type="molecule type" value="Genomic_DNA"/>
</dbReference>
<reference evidence="1 2" key="1">
    <citation type="submission" date="2016-02" db="EMBL/GenBank/DDBJ databases">
        <title>Corynebacterium glutamicum N24 whole genome sequencing project.</title>
        <authorList>
            <person name="Matsutani M."/>
            <person name="Nangtapong N."/>
            <person name="Yakushi T."/>
            <person name="Matsushita K."/>
        </authorList>
    </citation>
    <scope>NUCLEOTIDE SEQUENCE [LARGE SCALE GENOMIC DNA]</scope>
    <source>
        <strain evidence="1 2">N24</strain>
    </source>
</reference>
<name>A0A160PRI6_9CORY</name>
<proteinExistence type="predicted"/>
<sequence>MTFSFDSYPAGRQILFIRSTLDDVRWLMSTYPSYWNSIPGRNPFFEDERPELQFREFYSGKSSPSDWLKILQPQNYVKRFFFVDVALPGWIAMTFDSTAESRDIEVGKGLYCSVAERDGCPPLDDPLGIAQIHIRYQLREPRIEHGARWYGDRLGVGVFSTTMASRFTDDRSYVPGLEWWRYEIGARGLPGYEGLDVPLKAEIPEYILKDYPAYCDLGLRKLLIWGRHFASMMRILKRQQIS</sequence>
<dbReference type="RefSeq" id="WP_096456561.1">
    <property type="nucleotide sequence ID" value="NZ_AP017369.1"/>
</dbReference>
<evidence type="ECO:0000313" key="1">
    <source>
        <dbReference type="EMBL" id="BAU96234.1"/>
    </source>
</evidence>
<dbReference type="AlphaFoldDB" id="A0A160PRI6"/>
<organism evidence="1 2">
    <name type="scientific">Corynebacterium suranareeae</name>
    <dbReference type="NCBI Taxonomy" id="2506452"/>
    <lineage>
        <taxon>Bacteria</taxon>
        <taxon>Bacillati</taxon>
        <taxon>Actinomycetota</taxon>
        <taxon>Actinomycetes</taxon>
        <taxon>Mycobacteriales</taxon>
        <taxon>Corynebacteriaceae</taxon>
        <taxon>Corynebacterium</taxon>
    </lineage>
</organism>